<feature type="transmembrane region" description="Helical" evidence="1">
    <location>
        <begin position="245"/>
        <end position="262"/>
    </location>
</feature>
<feature type="transmembrane region" description="Helical" evidence="1">
    <location>
        <begin position="72"/>
        <end position="92"/>
    </location>
</feature>
<feature type="transmembrane region" description="Helical" evidence="1">
    <location>
        <begin position="220"/>
        <end position="239"/>
    </location>
</feature>
<evidence type="ECO:0000313" key="2">
    <source>
        <dbReference type="EMBL" id="PIQ85229.1"/>
    </source>
</evidence>
<comment type="caution">
    <text evidence="2">The sequence shown here is derived from an EMBL/GenBank/DDBJ whole genome shotgun (WGS) entry which is preliminary data.</text>
</comment>
<protein>
    <submittedName>
        <fullName evidence="2">Uncharacterized protein</fullName>
    </submittedName>
</protein>
<feature type="transmembrane region" description="Helical" evidence="1">
    <location>
        <begin position="367"/>
        <end position="385"/>
    </location>
</feature>
<feature type="transmembrane region" description="Helical" evidence="1">
    <location>
        <begin position="131"/>
        <end position="147"/>
    </location>
</feature>
<sequence length="520" mass="60065">MISSKPSFSHQKKNRIAIQPPATSQATSHYPLTAYLDLIAYGLIVGLMAGYACWMSDFAEIHTPLSLLPFPVFIGEWVLGGLFILAVIKFFYQRSRIHWRVGLFGLFLLFILLKALYGYKAHGALSFRHAAFFYYYCYGVFAYYFYNPHWLKSPRDKQILTALLFVIACFLVRSYYLFPLLMVIAALLARQSRIGQITLGLFVIFLFPFHTMLHTSRSALIAIAGSMLFLAFSFVGIMVKIAKRWSILIISLLILSLGLVFVKMDDSIKQRVSSIGHLHELVYIYQLLLVESNKRLEHYEPTYYPVRLYSSNDTSDISPDQNKKYYTKSYQDLLTQTNGRDPSEIKLTDLPVPINHLIERGNADHQFAYGFSTMIWRLFLWTDMLDDLKDLVLQNPMKSIIGFDFGKVLRSKRQEVLIMAFPERTGWQEPHNSILHVIYRSGFTGFLFICLFCWLFIRTLKLALKRRLIAGLFLLGACFYWILFSLTLVMFELPYYAVFFWSLAGITVAYIRGAVNGEYA</sequence>
<feature type="transmembrane region" description="Helical" evidence="1">
    <location>
        <begin position="194"/>
        <end position="213"/>
    </location>
</feature>
<gene>
    <name evidence="2" type="ORF">COV74_09730</name>
</gene>
<keyword evidence="1" id="KW-0812">Transmembrane</keyword>
<name>A0A2H0LLG3_9BACT</name>
<dbReference type="Proteomes" id="UP000230859">
    <property type="component" value="Unassembled WGS sequence"/>
</dbReference>
<keyword evidence="1" id="KW-0472">Membrane</keyword>
<feature type="transmembrane region" description="Helical" evidence="1">
    <location>
        <begin position="437"/>
        <end position="457"/>
    </location>
</feature>
<feature type="transmembrane region" description="Helical" evidence="1">
    <location>
        <begin position="99"/>
        <end position="119"/>
    </location>
</feature>
<evidence type="ECO:0000313" key="3">
    <source>
        <dbReference type="Proteomes" id="UP000230859"/>
    </source>
</evidence>
<feature type="transmembrane region" description="Helical" evidence="1">
    <location>
        <begin position="34"/>
        <end position="52"/>
    </location>
</feature>
<organism evidence="2 3">
    <name type="scientific">Candidatus Abzuiibacterium crystallinum</name>
    <dbReference type="NCBI Taxonomy" id="1974748"/>
    <lineage>
        <taxon>Bacteria</taxon>
        <taxon>Pseudomonadati</taxon>
        <taxon>Candidatus Omnitrophota</taxon>
        <taxon>Candidatus Abzuiibacterium</taxon>
    </lineage>
</organism>
<feature type="transmembrane region" description="Helical" evidence="1">
    <location>
        <begin position="495"/>
        <end position="515"/>
    </location>
</feature>
<dbReference type="AlphaFoldDB" id="A0A2H0LLG3"/>
<keyword evidence="1" id="KW-1133">Transmembrane helix</keyword>
<feature type="transmembrane region" description="Helical" evidence="1">
    <location>
        <begin position="469"/>
        <end position="489"/>
    </location>
</feature>
<feature type="transmembrane region" description="Helical" evidence="1">
    <location>
        <begin position="159"/>
        <end position="188"/>
    </location>
</feature>
<reference evidence="2 3" key="1">
    <citation type="submission" date="2017-09" db="EMBL/GenBank/DDBJ databases">
        <title>Depth-based differentiation of microbial function through sediment-hosted aquifers and enrichment of novel symbionts in the deep terrestrial subsurface.</title>
        <authorList>
            <person name="Probst A.J."/>
            <person name="Ladd B."/>
            <person name="Jarett J.K."/>
            <person name="Geller-Mcgrath D.E."/>
            <person name="Sieber C.M."/>
            <person name="Emerson J.B."/>
            <person name="Anantharaman K."/>
            <person name="Thomas B.C."/>
            <person name="Malmstrom R."/>
            <person name="Stieglmeier M."/>
            <person name="Klingl A."/>
            <person name="Woyke T."/>
            <person name="Ryan C.M."/>
            <person name="Banfield J.F."/>
        </authorList>
    </citation>
    <scope>NUCLEOTIDE SEQUENCE [LARGE SCALE GENOMIC DNA]</scope>
    <source>
        <strain evidence="2">CG11_big_fil_rev_8_21_14_0_20_45_26</strain>
    </source>
</reference>
<proteinExistence type="predicted"/>
<accession>A0A2H0LLG3</accession>
<evidence type="ECO:0000256" key="1">
    <source>
        <dbReference type="SAM" id="Phobius"/>
    </source>
</evidence>
<dbReference type="EMBL" id="PCVY01000072">
    <property type="protein sequence ID" value="PIQ85229.1"/>
    <property type="molecule type" value="Genomic_DNA"/>
</dbReference>